<comment type="subcellular location">
    <subcellularLocation>
        <location evidence="1 8">Cell outer membrane</location>
        <topology evidence="1 8">Multi-pass membrane protein</topology>
    </subcellularLocation>
</comment>
<evidence type="ECO:0000256" key="3">
    <source>
        <dbReference type="ARBA" id="ARBA00022452"/>
    </source>
</evidence>
<keyword evidence="14" id="KW-1185">Reference proteome</keyword>
<keyword evidence="10" id="KW-0732">Signal</keyword>
<dbReference type="InterPro" id="IPR039426">
    <property type="entry name" value="TonB-dep_rcpt-like"/>
</dbReference>
<dbReference type="InterPro" id="IPR012910">
    <property type="entry name" value="Plug_dom"/>
</dbReference>
<dbReference type="GO" id="GO:0009279">
    <property type="term" value="C:cell outer membrane"/>
    <property type="evidence" value="ECO:0007669"/>
    <property type="project" value="UniProtKB-SubCell"/>
</dbReference>
<dbReference type="InterPro" id="IPR000531">
    <property type="entry name" value="Beta-barrel_TonB"/>
</dbReference>
<keyword evidence="5 9" id="KW-0798">TonB box</keyword>
<dbReference type="InterPro" id="IPR036942">
    <property type="entry name" value="Beta-barrel_TonB_sf"/>
</dbReference>
<feature type="chain" id="PRO_5007130950" evidence="10">
    <location>
        <begin position="32"/>
        <end position="1072"/>
    </location>
</feature>
<feature type="signal peptide" evidence="10">
    <location>
        <begin position="1"/>
        <end position="31"/>
    </location>
</feature>
<evidence type="ECO:0000256" key="5">
    <source>
        <dbReference type="ARBA" id="ARBA00023077"/>
    </source>
</evidence>
<dbReference type="PROSITE" id="PS52016">
    <property type="entry name" value="TONB_DEPENDENT_REC_3"/>
    <property type="match status" value="1"/>
</dbReference>
<keyword evidence="6 8" id="KW-0472">Membrane</keyword>
<evidence type="ECO:0000256" key="2">
    <source>
        <dbReference type="ARBA" id="ARBA00022448"/>
    </source>
</evidence>
<accession>A0A108T9U2</accession>
<evidence type="ECO:0000259" key="11">
    <source>
        <dbReference type="Pfam" id="PF00593"/>
    </source>
</evidence>
<evidence type="ECO:0000256" key="7">
    <source>
        <dbReference type="ARBA" id="ARBA00023237"/>
    </source>
</evidence>
<dbReference type="Gene3D" id="2.40.170.20">
    <property type="entry name" value="TonB-dependent receptor, beta-barrel domain"/>
    <property type="match status" value="1"/>
</dbReference>
<name>A0A108T9U2_BACSE</name>
<proteinExistence type="inferred from homology"/>
<dbReference type="NCBIfam" id="TIGR04057">
    <property type="entry name" value="SusC_RagA_signa"/>
    <property type="match status" value="1"/>
</dbReference>
<dbReference type="STRING" id="46506.AA415_01072"/>
<dbReference type="InterPro" id="IPR037066">
    <property type="entry name" value="Plug_dom_sf"/>
</dbReference>
<dbReference type="Pfam" id="PF00593">
    <property type="entry name" value="TonB_dep_Rec_b-barrel"/>
    <property type="match status" value="1"/>
</dbReference>
<evidence type="ECO:0000256" key="6">
    <source>
        <dbReference type="ARBA" id="ARBA00023136"/>
    </source>
</evidence>
<protein>
    <submittedName>
        <fullName evidence="13">Carboxypeptidase regulatory-like domain protein</fullName>
    </submittedName>
</protein>
<dbReference type="SUPFAM" id="SSF56935">
    <property type="entry name" value="Porins"/>
    <property type="match status" value="1"/>
</dbReference>
<keyword evidence="13" id="KW-0378">Hydrolase</keyword>
<dbReference type="AlphaFoldDB" id="A0A108T9U2"/>
<comment type="similarity">
    <text evidence="8 9">Belongs to the TonB-dependent receptor family.</text>
</comment>
<sequence length="1072" mass="118376" precursor="true">MRKKQDPISLPKRIVLGASLILASTYTVAWAGNTQNETPHHHAIESITQVKTVTGVVTDQYGPVIGANVHVKGSTTGTITDIDGKFSIEVPVNSVLEISYIGFLTEEIQITGTTKNLNIHLKEDSETLEEVVVVGYGTQKKVNMSGSVSSVNVGELTESRPITNVSQALAGVAAGVSVMSGSNQPGNDNATITVRGQGTLNESAPLVIIDGAEAGINTVNPQDIESISILKDAASAAIYGSRAANGVILITTKQGKAGSIHIDYNGYISCTSTTIPHHMDPVSNYADYMELINEGYEQSGMAKPFKDQALIEEWRADAGKNPLKYPNTNWLEETFKSSVAHNHVISMNGGSEKIKFYSSFGYQNNPGVMENTGFEKYNARLNVSADVKKWLNLSAQVSGYVSNMDPAAKYQSEGSTVSDVFKFASATTPGMVFRAPDGRYGAMNNSEDSSQSANNNPLLRLNSVDGNIHKTNVRSRFIATLKPFKGFTLTGSYSYEFVDEERSSKPVFLEGWDFRNEIVTFTNKKKSSIMNYDGKIDRFFNDVVARYETRLINDALGINAMLGASQEKYRSHNFKATKYDMIDTSLGVLNGAIGDASASGSSAEWAMRSFFGRVNLDWQQKYLLEINLRADQSSRFLKSKRTGYFPSASFAWRLEQEKFMEGLRDKGLSTLKLRLSYGSLGNNAVGNYDALALYANKNDDGAFNYSLNNLVALGLAQARIANPNLTWESTYMTNVGIDFGLFNNRLTGTMDYFHKKTKDILINLPAPAVHGIASIPKQNSAEVLNQGVELTLGWQDKIGDFSYSVNGNFTYVKNEVTKYKGKDKGGITYSGANIIWEGHAINSQYLLRCDRIIQTDEDLALVQQMIDNAPVVDGKKVDPFAAFGTPQKGDLLYKDINQDGIIDMDDREIVSDGPNPKFQFGLNLNASYKGIDFAMLLQGQAGAKIYWQNDLANTPSVRHGYQLNKEVADGRWYEGRTDATYPRLLEYQDQRNKQMSDFYLENLAYLKIRNIQLGYTLPAKLTKKISLERLRFYGSLENFFTFTSFRGFDPEIGGSIDYPAMKNVVFGINLSF</sequence>
<evidence type="ECO:0000256" key="8">
    <source>
        <dbReference type="PROSITE-ProRule" id="PRU01360"/>
    </source>
</evidence>
<comment type="caution">
    <text evidence="13">The sequence shown here is derived from an EMBL/GenBank/DDBJ whole genome shotgun (WGS) entry which is preliminary data.</text>
</comment>
<dbReference type="Pfam" id="PF13715">
    <property type="entry name" value="CarbopepD_reg_2"/>
    <property type="match status" value="1"/>
</dbReference>
<dbReference type="EMBL" id="LRGC01000004">
    <property type="protein sequence ID" value="KWR56003.1"/>
    <property type="molecule type" value="Genomic_DNA"/>
</dbReference>
<dbReference type="RefSeq" id="WP_060385509.1">
    <property type="nucleotide sequence ID" value="NZ_LRGC01000004.1"/>
</dbReference>
<reference evidence="13 14" key="1">
    <citation type="journal article" date="2016" name="BMC Genomics">
        <title>Type VI secretion systems of human gut Bacteroidales segregate into three genetic architectures, two of which are contained on mobile genetic elements.</title>
        <authorList>
            <person name="Coyne M.J."/>
            <person name="Roelofs K.G."/>
            <person name="Comstock L.E."/>
        </authorList>
    </citation>
    <scope>NUCLEOTIDE SEQUENCE [LARGE SCALE GENOMIC DNA]</scope>
    <source>
        <strain evidence="13 14">CL09T03C01</strain>
    </source>
</reference>
<dbReference type="GO" id="GO:0004180">
    <property type="term" value="F:carboxypeptidase activity"/>
    <property type="evidence" value="ECO:0007669"/>
    <property type="project" value="UniProtKB-KW"/>
</dbReference>
<evidence type="ECO:0000256" key="4">
    <source>
        <dbReference type="ARBA" id="ARBA00022692"/>
    </source>
</evidence>
<gene>
    <name evidence="13" type="ORF">AA415_01072</name>
</gene>
<evidence type="ECO:0000313" key="13">
    <source>
        <dbReference type="EMBL" id="KWR56003.1"/>
    </source>
</evidence>
<keyword evidence="7 8" id="KW-0998">Cell outer membrane</keyword>
<dbReference type="Proteomes" id="UP000056419">
    <property type="component" value="Unassembled WGS sequence"/>
</dbReference>
<feature type="domain" description="TonB-dependent receptor plug" evidence="12">
    <location>
        <begin position="141"/>
        <end position="247"/>
    </location>
</feature>
<feature type="domain" description="TonB-dependent receptor-like beta-barrel" evidence="11">
    <location>
        <begin position="441"/>
        <end position="826"/>
    </location>
</feature>
<evidence type="ECO:0000256" key="1">
    <source>
        <dbReference type="ARBA" id="ARBA00004571"/>
    </source>
</evidence>
<dbReference type="Gene3D" id="2.60.40.1120">
    <property type="entry name" value="Carboxypeptidase-like, regulatory domain"/>
    <property type="match status" value="1"/>
</dbReference>
<dbReference type="FunFam" id="2.60.40.1120:FF:000003">
    <property type="entry name" value="Outer membrane protein Omp121"/>
    <property type="match status" value="1"/>
</dbReference>
<evidence type="ECO:0000313" key="14">
    <source>
        <dbReference type="Proteomes" id="UP000056419"/>
    </source>
</evidence>
<dbReference type="InterPro" id="IPR023997">
    <property type="entry name" value="TonB-dep_OMP_SusC/RagA_CS"/>
</dbReference>
<keyword evidence="2 8" id="KW-0813">Transport</keyword>
<evidence type="ECO:0000256" key="10">
    <source>
        <dbReference type="SAM" id="SignalP"/>
    </source>
</evidence>
<dbReference type="NCBIfam" id="TIGR04056">
    <property type="entry name" value="OMP_RagA_SusC"/>
    <property type="match status" value="1"/>
</dbReference>
<keyword evidence="13" id="KW-0645">Protease</keyword>
<dbReference type="SUPFAM" id="SSF49464">
    <property type="entry name" value="Carboxypeptidase regulatory domain-like"/>
    <property type="match status" value="1"/>
</dbReference>
<dbReference type="InterPro" id="IPR023996">
    <property type="entry name" value="TonB-dep_OMP_SusC/RagA"/>
</dbReference>
<keyword evidence="3 8" id="KW-1134">Transmembrane beta strand</keyword>
<keyword evidence="13" id="KW-0121">Carboxypeptidase</keyword>
<dbReference type="PATRIC" id="fig|46506.5.peg.1150"/>
<evidence type="ECO:0000259" key="12">
    <source>
        <dbReference type="Pfam" id="PF07715"/>
    </source>
</evidence>
<dbReference type="FunFam" id="2.170.130.10:FF:000003">
    <property type="entry name" value="SusC/RagA family TonB-linked outer membrane protein"/>
    <property type="match status" value="1"/>
</dbReference>
<evidence type="ECO:0000256" key="9">
    <source>
        <dbReference type="RuleBase" id="RU003357"/>
    </source>
</evidence>
<dbReference type="Pfam" id="PF07715">
    <property type="entry name" value="Plug"/>
    <property type="match status" value="1"/>
</dbReference>
<dbReference type="Gene3D" id="2.170.130.10">
    <property type="entry name" value="TonB-dependent receptor, plug domain"/>
    <property type="match status" value="1"/>
</dbReference>
<dbReference type="InterPro" id="IPR008969">
    <property type="entry name" value="CarboxyPept-like_regulatory"/>
</dbReference>
<organism evidence="13 14">
    <name type="scientific">Bacteroides stercoris</name>
    <dbReference type="NCBI Taxonomy" id="46506"/>
    <lineage>
        <taxon>Bacteria</taxon>
        <taxon>Pseudomonadati</taxon>
        <taxon>Bacteroidota</taxon>
        <taxon>Bacteroidia</taxon>
        <taxon>Bacteroidales</taxon>
        <taxon>Bacteroidaceae</taxon>
        <taxon>Bacteroides</taxon>
    </lineage>
</organism>
<keyword evidence="4 8" id="KW-0812">Transmembrane</keyword>